<keyword evidence="8" id="KW-1185">Reference proteome</keyword>
<dbReference type="InterPro" id="IPR028081">
    <property type="entry name" value="Leu-bd"/>
</dbReference>
<dbReference type="PRINTS" id="PR00337">
    <property type="entry name" value="LEUILEVALBP"/>
</dbReference>
<protein>
    <submittedName>
        <fullName evidence="7">Amino acid/amide ABC transporter substrate-binding protein (HAAT family)</fullName>
    </submittedName>
</protein>
<feature type="domain" description="Leucine-binding protein" evidence="6">
    <location>
        <begin position="30"/>
        <end position="382"/>
    </location>
</feature>
<evidence type="ECO:0000259" key="6">
    <source>
        <dbReference type="Pfam" id="PF13458"/>
    </source>
</evidence>
<reference evidence="7 8" key="1">
    <citation type="submission" date="2019-03" db="EMBL/GenBank/DDBJ databases">
        <title>Genomic Encyclopedia of Type Strains, Phase IV (KMG-IV): sequencing the most valuable type-strain genomes for metagenomic binning, comparative biology and taxonomic classification.</title>
        <authorList>
            <person name="Goeker M."/>
        </authorList>
    </citation>
    <scope>NUCLEOTIDE SEQUENCE [LARGE SCALE GENOMIC DNA]</scope>
    <source>
        <strain evidence="7 8">DSM 12121</strain>
    </source>
</reference>
<comment type="similarity">
    <text evidence="1">Belongs to the leucine-binding protein family.</text>
</comment>
<dbReference type="Proteomes" id="UP000295129">
    <property type="component" value="Unassembled WGS sequence"/>
</dbReference>
<gene>
    <name evidence="7" type="ORF">C7389_108179</name>
</gene>
<dbReference type="InterPro" id="IPR000709">
    <property type="entry name" value="Leu_Ile_Val-bd"/>
</dbReference>
<keyword evidence="3 5" id="KW-0732">Signal</keyword>
<dbReference type="CDD" id="cd06335">
    <property type="entry name" value="PBP1_ABC_ligand_binding-like"/>
    <property type="match status" value="1"/>
</dbReference>
<evidence type="ECO:0000256" key="4">
    <source>
        <dbReference type="ARBA" id="ARBA00022970"/>
    </source>
</evidence>
<comment type="caution">
    <text evidence="7">The sequence shown here is derived from an EMBL/GenBank/DDBJ whole genome shotgun (WGS) entry which is preliminary data.</text>
</comment>
<dbReference type="PANTHER" id="PTHR30483:SF6">
    <property type="entry name" value="PERIPLASMIC BINDING PROTEIN OF ABC TRANSPORTER FOR NATURAL AMINO ACIDS"/>
    <property type="match status" value="1"/>
</dbReference>
<feature type="signal peptide" evidence="5">
    <location>
        <begin position="1"/>
        <end position="24"/>
    </location>
</feature>
<evidence type="ECO:0000256" key="5">
    <source>
        <dbReference type="SAM" id="SignalP"/>
    </source>
</evidence>
<dbReference type="OrthoDB" id="9794826at2"/>
<evidence type="ECO:0000256" key="3">
    <source>
        <dbReference type="ARBA" id="ARBA00022729"/>
    </source>
</evidence>
<dbReference type="Gene3D" id="3.40.50.2300">
    <property type="match status" value="2"/>
</dbReference>
<dbReference type="AlphaFoldDB" id="A0A4R6E122"/>
<name>A0A4R6E122_9RHOO</name>
<keyword evidence="4" id="KW-0029">Amino-acid transport</keyword>
<sequence length="401" mass="43225">MSVKGLIRLLLLPLSLLAGLPAGGAQPADPVRIGVTGPYSGSNGVIGLSMREGIRIAAAQINAEGGVLGRRLVLVERDDQSSNERGAQIAQTLIQEEGIVAAVGLVSTGVALASQHLYQRARIPMLTAVAGGSLITRQFQPPEHLDNFIFRTAPSDTLHARRMVEEAVNGLHAKRLAIFHDATNYGQLGRDDLLFALQARQLQPAAVERLPQHDAEMLAALHRVHQAGADALLVYGSGAGLARIASANAKLGLRLPLIGSWPFAVPGVLEGAERTAEGVRIPQSFIPAGSQDRRQAFLEAWRRTTGTDRIPVPPAAAQGYDALLLLAAAIRQAGSTEGDRIRDALENLRTPVEGVVMIYDRPFSRDNHETFTHCRQLAMGEVRQGQVMFAYDEERKRATRQ</sequence>
<evidence type="ECO:0000256" key="1">
    <source>
        <dbReference type="ARBA" id="ARBA00010062"/>
    </source>
</evidence>
<keyword evidence="2" id="KW-0813">Transport</keyword>
<dbReference type="GO" id="GO:0006865">
    <property type="term" value="P:amino acid transport"/>
    <property type="evidence" value="ECO:0007669"/>
    <property type="project" value="UniProtKB-KW"/>
</dbReference>
<dbReference type="InterPro" id="IPR028082">
    <property type="entry name" value="Peripla_BP_I"/>
</dbReference>
<evidence type="ECO:0000313" key="8">
    <source>
        <dbReference type="Proteomes" id="UP000295129"/>
    </source>
</evidence>
<evidence type="ECO:0000313" key="7">
    <source>
        <dbReference type="EMBL" id="TDN50934.1"/>
    </source>
</evidence>
<dbReference type="EMBL" id="SNVV01000008">
    <property type="protein sequence ID" value="TDN50934.1"/>
    <property type="molecule type" value="Genomic_DNA"/>
</dbReference>
<proteinExistence type="inferred from homology"/>
<dbReference type="SUPFAM" id="SSF53822">
    <property type="entry name" value="Periplasmic binding protein-like I"/>
    <property type="match status" value="1"/>
</dbReference>
<feature type="chain" id="PRO_5020403923" evidence="5">
    <location>
        <begin position="25"/>
        <end position="401"/>
    </location>
</feature>
<evidence type="ECO:0000256" key="2">
    <source>
        <dbReference type="ARBA" id="ARBA00022448"/>
    </source>
</evidence>
<dbReference type="RefSeq" id="WP_133591429.1">
    <property type="nucleotide sequence ID" value="NZ_SNVV01000008.1"/>
</dbReference>
<dbReference type="Pfam" id="PF13458">
    <property type="entry name" value="Peripla_BP_6"/>
    <property type="match status" value="1"/>
</dbReference>
<organism evidence="7 8">
    <name type="scientific">Azoarcus indigens</name>
    <dbReference type="NCBI Taxonomy" id="29545"/>
    <lineage>
        <taxon>Bacteria</taxon>
        <taxon>Pseudomonadati</taxon>
        <taxon>Pseudomonadota</taxon>
        <taxon>Betaproteobacteria</taxon>
        <taxon>Rhodocyclales</taxon>
        <taxon>Zoogloeaceae</taxon>
        <taxon>Azoarcus</taxon>
    </lineage>
</organism>
<dbReference type="PANTHER" id="PTHR30483">
    <property type="entry name" value="LEUCINE-SPECIFIC-BINDING PROTEIN"/>
    <property type="match status" value="1"/>
</dbReference>
<accession>A0A4R6E122</accession>
<dbReference type="InterPro" id="IPR051010">
    <property type="entry name" value="BCAA_transport"/>
</dbReference>